<name>A0A6N7XHA2_9FIRM</name>
<feature type="transmembrane region" description="Helical" evidence="7">
    <location>
        <begin position="137"/>
        <end position="155"/>
    </location>
</feature>
<dbReference type="InterPro" id="IPR020846">
    <property type="entry name" value="MFS_dom"/>
</dbReference>
<keyword evidence="2" id="KW-0813">Transport</keyword>
<evidence type="ECO:0000256" key="2">
    <source>
        <dbReference type="ARBA" id="ARBA00022448"/>
    </source>
</evidence>
<dbReference type="EMBL" id="VUNE01000003">
    <property type="protein sequence ID" value="MST62727.1"/>
    <property type="molecule type" value="Genomic_DNA"/>
</dbReference>
<evidence type="ECO:0000256" key="6">
    <source>
        <dbReference type="ARBA" id="ARBA00023136"/>
    </source>
</evidence>
<reference evidence="9 10" key="1">
    <citation type="submission" date="2019-08" db="EMBL/GenBank/DDBJ databases">
        <title>In-depth cultivation of the pig gut microbiome towards novel bacterial diversity and tailored functional studies.</title>
        <authorList>
            <person name="Wylensek D."/>
            <person name="Hitch T.C.A."/>
            <person name="Clavel T."/>
        </authorList>
    </citation>
    <scope>NUCLEOTIDE SEQUENCE [LARGE SCALE GENOMIC DNA]</scope>
    <source>
        <strain evidence="9 10">WCA-SAB-591-4A-A</strain>
    </source>
</reference>
<evidence type="ECO:0000313" key="9">
    <source>
        <dbReference type="EMBL" id="MST62727.1"/>
    </source>
</evidence>
<dbReference type="Gene3D" id="1.20.1250.20">
    <property type="entry name" value="MFS general substrate transporter like domains"/>
    <property type="match status" value="1"/>
</dbReference>
<feature type="transmembrane region" description="Helical" evidence="7">
    <location>
        <begin position="259"/>
        <end position="279"/>
    </location>
</feature>
<organism evidence="9 10">
    <name type="scientific">Peptostreptococcus porci</name>
    <dbReference type="NCBI Taxonomy" id="2652282"/>
    <lineage>
        <taxon>Bacteria</taxon>
        <taxon>Bacillati</taxon>
        <taxon>Bacillota</taxon>
        <taxon>Clostridia</taxon>
        <taxon>Peptostreptococcales</taxon>
        <taxon>Peptostreptococcaceae</taxon>
        <taxon>Peptostreptococcus</taxon>
    </lineage>
</organism>
<feature type="transmembrane region" description="Helical" evidence="7">
    <location>
        <begin position="324"/>
        <end position="344"/>
    </location>
</feature>
<dbReference type="GO" id="GO:0005886">
    <property type="term" value="C:plasma membrane"/>
    <property type="evidence" value="ECO:0007669"/>
    <property type="project" value="UniProtKB-SubCell"/>
</dbReference>
<dbReference type="CDD" id="cd17502">
    <property type="entry name" value="MFS_Azr1_MDR_like"/>
    <property type="match status" value="1"/>
</dbReference>
<evidence type="ECO:0000256" key="4">
    <source>
        <dbReference type="ARBA" id="ARBA00022692"/>
    </source>
</evidence>
<dbReference type="Pfam" id="PF07690">
    <property type="entry name" value="MFS_1"/>
    <property type="match status" value="1"/>
</dbReference>
<dbReference type="Proteomes" id="UP000440713">
    <property type="component" value="Unassembled WGS sequence"/>
</dbReference>
<feature type="transmembrane region" description="Helical" evidence="7">
    <location>
        <begin position="161"/>
        <end position="177"/>
    </location>
</feature>
<feature type="transmembrane region" description="Helical" evidence="7">
    <location>
        <begin position="350"/>
        <end position="374"/>
    </location>
</feature>
<evidence type="ECO:0000313" key="10">
    <source>
        <dbReference type="Proteomes" id="UP000440713"/>
    </source>
</evidence>
<keyword evidence="6 7" id="KW-0472">Membrane</keyword>
<comment type="subcellular location">
    <subcellularLocation>
        <location evidence="1">Cell membrane</location>
        <topology evidence="1">Multi-pass membrane protein</topology>
    </subcellularLocation>
</comment>
<protein>
    <submittedName>
        <fullName evidence="9">MFS transporter</fullName>
    </submittedName>
</protein>
<feature type="transmembrane region" description="Helical" evidence="7">
    <location>
        <begin position="105"/>
        <end position="125"/>
    </location>
</feature>
<evidence type="ECO:0000256" key="1">
    <source>
        <dbReference type="ARBA" id="ARBA00004651"/>
    </source>
</evidence>
<keyword evidence="3" id="KW-1003">Cell membrane</keyword>
<dbReference type="SUPFAM" id="SSF103473">
    <property type="entry name" value="MFS general substrate transporter"/>
    <property type="match status" value="1"/>
</dbReference>
<keyword evidence="4 7" id="KW-0812">Transmembrane</keyword>
<evidence type="ECO:0000256" key="3">
    <source>
        <dbReference type="ARBA" id="ARBA00022475"/>
    </source>
</evidence>
<dbReference type="Gene3D" id="1.20.1720.10">
    <property type="entry name" value="Multidrug resistance protein D"/>
    <property type="match status" value="1"/>
</dbReference>
<evidence type="ECO:0000259" key="8">
    <source>
        <dbReference type="PROSITE" id="PS50850"/>
    </source>
</evidence>
<dbReference type="PANTHER" id="PTHR23501:SF191">
    <property type="entry name" value="VACUOLAR BASIC AMINO ACID TRANSPORTER 4"/>
    <property type="match status" value="1"/>
</dbReference>
<evidence type="ECO:0000256" key="7">
    <source>
        <dbReference type="SAM" id="Phobius"/>
    </source>
</evidence>
<dbReference type="AlphaFoldDB" id="A0A6N7XHA2"/>
<keyword evidence="5 7" id="KW-1133">Transmembrane helix</keyword>
<dbReference type="FunFam" id="1.20.1720.10:FF:000004">
    <property type="entry name" value="EmrB/QacA family drug resistance transporter"/>
    <property type="match status" value="1"/>
</dbReference>
<evidence type="ECO:0000256" key="5">
    <source>
        <dbReference type="ARBA" id="ARBA00022989"/>
    </source>
</evidence>
<feature type="transmembrane region" description="Helical" evidence="7">
    <location>
        <begin position="299"/>
        <end position="317"/>
    </location>
</feature>
<feature type="transmembrane region" description="Helical" evidence="7">
    <location>
        <begin position="220"/>
        <end position="238"/>
    </location>
</feature>
<dbReference type="InterPro" id="IPR011701">
    <property type="entry name" value="MFS"/>
</dbReference>
<feature type="transmembrane region" description="Helical" evidence="7">
    <location>
        <begin position="7"/>
        <end position="30"/>
    </location>
</feature>
<gene>
    <name evidence="9" type="ORF">FYJ71_07075</name>
</gene>
<feature type="transmembrane region" description="Helical" evidence="7">
    <location>
        <begin position="451"/>
        <end position="469"/>
    </location>
</feature>
<comment type="caution">
    <text evidence="9">The sequence shown here is derived from an EMBL/GenBank/DDBJ whole genome shotgun (WGS) entry which is preliminary data.</text>
</comment>
<feature type="transmembrane region" description="Helical" evidence="7">
    <location>
        <begin position="197"/>
        <end position="214"/>
    </location>
</feature>
<feature type="transmembrane region" description="Helical" evidence="7">
    <location>
        <begin position="386"/>
        <end position="409"/>
    </location>
</feature>
<dbReference type="InterPro" id="IPR036259">
    <property type="entry name" value="MFS_trans_sf"/>
</dbReference>
<feature type="transmembrane region" description="Helical" evidence="7">
    <location>
        <begin position="73"/>
        <end position="99"/>
    </location>
</feature>
<feature type="domain" description="Major facilitator superfamily (MFS) profile" evidence="8">
    <location>
        <begin position="8"/>
        <end position="474"/>
    </location>
</feature>
<sequence>MNLEKKLIAFALFSCTFMGAVEITIVTTAIPSIVRDLNGFNLSSYLFSIYLLTSAVATTIFGKLSDLYGRKKLLQISIVIFILGSLLCGLSNSMPLLIISRGVQGLGSGAINTLTMATIGDIFGVEDRARIQGYNSTVWSIGGLIAPILGGIILIRLSWHWVFFINVPIGILSMILIHRSYKATETKSDDKLDLKGLFTLTLIIICLIQAMSALEKHSIFSPNVGGLAVLAIIFTYVFTKIEKNVEYPVIPYKLFSKEILVVMIISFLNSTILIAMDVYNPSFLQNVQGYPPIVSTVPIVPMSVFWVVSSFILSRYIHKFSTKAILIVSLSILAIGCCGLVLLTPKSSPLFMGIYSAIIGLGFGGSFNMLLFIVQETVSKDDIGMASGSIMFVRTLGQTLGVSAFGFILNSSIVKYFSKTNIDIDPANILSNTAIDKTEIIKSLFAGYNNVYWGCLIVGIVCVIFALLLPSNKILKNYNN</sequence>
<keyword evidence="10" id="KW-1185">Reference proteome</keyword>
<feature type="transmembrane region" description="Helical" evidence="7">
    <location>
        <begin position="42"/>
        <end position="61"/>
    </location>
</feature>
<dbReference type="PROSITE" id="PS50850">
    <property type="entry name" value="MFS"/>
    <property type="match status" value="1"/>
</dbReference>
<dbReference type="RefSeq" id="WP_154538085.1">
    <property type="nucleotide sequence ID" value="NZ_VUNE01000003.1"/>
</dbReference>
<accession>A0A6N7XHA2</accession>
<dbReference type="GO" id="GO:0022857">
    <property type="term" value="F:transmembrane transporter activity"/>
    <property type="evidence" value="ECO:0007669"/>
    <property type="project" value="InterPro"/>
</dbReference>
<proteinExistence type="predicted"/>
<dbReference type="PANTHER" id="PTHR23501">
    <property type="entry name" value="MAJOR FACILITATOR SUPERFAMILY"/>
    <property type="match status" value="1"/>
</dbReference>